<gene>
    <name evidence="2" type="ORF">MICH65_0604</name>
</gene>
<keyword evidence="1" id="KW-0175">Coiled coil</keyword>
<sequence length="212" mass="22914">MVGMIEKIVIASAISLLIVSTPVVVMAQGQGQGQLNGVQQRVQDPTTHDGETIVPQGDQLDQVEQSGAGNQVGSEAMGQGIGKATQSLNRVAERTNNPEIGEQVRTMVQSHQQIQTKVQTAVQAMSKRNGVVKFLLGPDYKNAGQVRSNIVDLRNDIDKLERTKADATASDVEDIQTAIDELQAEADTLDSQLEEELSGFSLFGWLARRFAN</sequence>
<evidence type="ECO:0000313" key="2">
    <source>
        <dbReference type="EMBL" id="QHO63585.1"/>
    </source>
</evidence>
<proteinExistence type="predicted"/>
<reference evidence="3" key="1">
    <citation type="journal article" date="2020" name="Microorganisms">
        <title>Complete Genome of a Member of a New Bacterial Lineage in the Microgenomates Group Reveals an Unusual Nucleotide Composition Disparity Between Two Strands of DNA and Limited Metabolic Potential.</title>
        <authorList>
            <person name="Kadnikov V.V."/>
            <person name="Mardanov A.V."/>
            <person name="Beletsky A.V."/>
            <person name="Karnachuk O.V."/>
            <person name="Ravin N.V."/>
        </authorList>
    </citation>
    <scope>NUCLEOTIDE SEQUENCE [LARGE SCALE GENOMIC DNA]</scope>
</reference>
<evidence type="ECO:0000313" key="3">
    <source>
        <dbReference type="Proteomes" id="UP000463983"/>
    </source>
</evidence>
<feature type="coiled-coil region" evidence="1">
    <location>
        <begin position="143"/>
        <end position="199"/>
    </location>
</feature>
<protein>
    <submittedName>
        <fullName evidence="2">Uncharacterized protein</fullName>
    </submittedName>
</protein>
<dbReference type="AlphaFoldDB" id="A0A857N5Q1"/>
<keyword evidence="3" id="KW-1185">Reference proteome</keyword>
<dbReference type="KEGG" id="caqa:MICH65_0604"/>
<evidence type="ECO:0000256" key="1">
    <source>
        <dbReference type="SAM" id="Coils"/>
    </source>
</evidence>
<organism evidence="2 3">
    <name type="scientific">Candidatus Chazhemtobacterium aquaticus</name>
    <dbReference type="NCBI Taxonomy" id="2715735"/>
    <lineage>
        <taxon>Bacteria</taxon>
        <taxon>Candidatus Chazhemtobacteraceae</taxon>
        <taxon>Candidatus Chazhemtobacterium</taxon>
    </lineage>
</organism>
<name>A0A857N5Q1_9BACT</name>
<dbReference type="Proteomes" id="UP000463983">
    <property type="component" value="Chromosome"/>
</dbReference>
<dbReference type="EMBL" id="CP047901">
    <property type="protein sequence ID" value="QHO63585.1"/>
    <property type="molecule type" value="Genomic_DNA"/>
</dbReference>
<accession>A0A857N5Q1</accession>